<feature type="compositionally biased region" description="Basic and acidic residues" evidence="1">
    <location>
        <begin position="646"/>
        <end position="662"/>
    </location>
</feature>
<proteinExistence type="predicted"/>
<name>A0A132A5S7_SARSC</name>
<feature type="compositionally biased region" description="Low complexity" evidence="1">
    <location>
        <begin position="411"/>
        <end position="425"/>
    </location>
</feature>
<comment type="caution">
    <text evidence="2">The sequence shown here is derived from an EMBL/GenBank/DDBJ whole genome shotgun (WGS) entry which is preliminary data.</text>
</comment>
<accession>A0A132A5S7</accession>
<dbReference type="EMBL" id="JXLN01010733">
    <property type="protein sequence ID" value="KPM06249.1"/>
    <property type="molecule type" value="Genomic_DNA"/>
</dbReference>
<dbReference type="PANTHER" id="PTHR14932">
    <property type="entry name" value="RAS GTPASE-RELATED"/>
    <property type="match status" value="1"/>
</dbReference>
<dbReference type="GO" id="GO:0005525">
    <property type="term" value="F:GTP binding"/>
    <property type="evidence" value="ECO:0007669"/>
    <property type="project" value="InterPro"/>
</dbReference>
<dbReference type="VEuPathDB" id="VectorBase:SSCA001222"/>
<dbReference type="InterPro" id="IPR040385">
    <property type="entry name" value="RABL6"/>
</dbReference>
<dbReference type="SUPFAM" id="SSF52540">
    <property type="entry name" value="P-loop containing nucleoside triphosphate hydrolases"/>
    <property type="match status" value="1"/>
</dbReference>
<evidence type="ECO:0000313" key="2">
    <source>
        <dbReference type="EMBL" id="KPM06249.1"/>
    </source>
</evidence>
<evidence type="ECO:0000313" key="3">
    <source>
        <dbReference type="Proteomes" id="UP000616769"/>
    </source>
</evidence>
<sequence>MFIFKKFQKLQDSSPSTPPSLSTSSSLTALSAYNQNGTLQTKRFGVQPMDQFLQRKFARGIHYNMKIIIRGDRNVGKTCLFYRLQGEKFHEEYIASDEIKVLDGKIIDLLTASIQWNYNATDDVIKVEIWDVVDKGKKRENLIGVQSMQQKNAKDSLKMHNIKSSFDSRNKISVDSVHNHQSDSQSLSSTPALDAEFVDVYKGTNGVIFVFDMTKAWTFDYVVREINKCPLNIPVLILANHRDMGHHRVITTDQVQSFIESILIEDQQFNRERSGQILYAESSMRNGFGLRFLYKFFNLPYLHLRREALLNQLSRNATEIEATRMELDAMNQSEEFDYDRFLEMITNKRRAVADQLSAISSTKNATNILSKNEAIIENSSSGNNRIEPIQKPTPSIIIGANVPLEPKFQNQLQMRSSLSQRVSSSDLNQSNPKIVPGSKSSVKNIEDFVPDDCEQSVFRKFLDEASFQQDVALKEDSENYENTDEDDDEYSDTNQINIAKYQEELDPEDLLIHSNQSEFPNNKIEKSKIIESLDPEPISPQNIADNNENMRSIQLNCDDLDVLDNLHISIDQQKKHPQSNQTNHLDDENDQCDKKICDILEKSTTSSNNRKTKSSNKKTKTAKNKKNQVSSSSSSSLFLNGTIDKNSTETELNSKKKLELKKSKSKSLTKKSKASVDEDRNRLEEFLGTDDDENDKNASERRDPTTYQMF</sequence>
<feature type="compositionally biased region" description="Basic and acidic residues" evidence="1">
    <location>
        <begin position="695"/>
        <end position="704"/>
    </location>
</feature>
<feature type="compositionally biased region" description="Polar residues" evidence="1">
    <location>
        <begin position="426"/>
        <end position="439"/>
    </location>
</feature>
<reference evidence="2 3" key="1">
    <citation type="journal article" date="2015" name="Parasit. Vectors">
        <title>Draft genome of the scabies mite.</title>
        <authorList>
            <person name="Rider S.D.Jr."/>
            <person name="Morgan M.S."/>
            <person name="Arlian L.G."/>
        </authorList>
    </citation>
    <scope>NUCLEOTIDE SEQUENCE [LARGE SCALE GENOMIC DNA]</scope>
    <source>
        <strain evidence="2">Arlian Lab</strain>
    </source>
</reference>
<dbReference type="PANTHER" id="PTHR14932:SF1">
    <property type="entry name" value="RAB-LIKE PROTEIN 6"/>
    <property type="match status" value="1"/>
</dbReference>
<dbReference type="OrthoDB" id="207081at2759"/>
<feature type="compositionally biased region" description="Basic and acidic residues" evidence="1">
    <location>
        <begin position="674"/>
        <end position="685"/>
    </location>
</feature>
<feature type="region of interest" description="Disordered" evidence="1">
    <location>
        <begin position="411"/>
        <end position="439"/>
    </location>
</feature>
<feature type="compositionally biased region" description="Basic residues" evidence="1">
    <location>
        <begin position="663"/>
        <end position="673"/>
    </location>
</feature>
<feature type="compositionally biased region" description="Acidic residues" evidence="1">
    <location>
        <begin position="478"/>
        <end position="491"/>
    </location>
</feature>
<dbReference type="Proteomes" id="UP000616769">
    <property type="component" value="Unassembled WGS sequence"/>
</dbReference>
<feature type="compositionally biased region" description="Basic residues" evidence="1">
    <location>
        <begin position="610"/>
        <end position="626"/>
    </location>
</feature>
<feature type="region of interest" description="Disordered" evidence="1">
    <location>
        <begin position="603"/>
        <end position="710"/>
    </location>
</feature>
<dbReference type="SMART" id="SM00175">
    <property type="entry name" value="RAB"/>
    <property type="match status" value="1"/>
</dbReference>
<organism evidence="2 3">
    <name type="scientific">Sarcoptes scabiei</name>
    <name type="common">Itch mite</name>
    <name type="synonym">Acarus scabiei</name>
    <dbReference type="NCBI Taxonomy" id="52283"/>
    <lineage>
        <taxon>Eukaryota</taxon>
        <taxon>Metazoa</taxon>
        <taxon>Ecdysozoa</taxon>
        <taxon>Arthropoda</taxon>
        <taxon>Chelicerata</taxon>
        <taxon>Arachnida</taxon>
        <taxon>Acari</taxon>
        <taxon>Acariformes</taxon>
        <taxon>Sarcoptiformes</taxon>
        <taxon>Astigmata</taxon>
        <taxon>Psoroptidia</taxon>
        <taxon>Sarcoptoidea</taxon>
        <taxon>Sarcoptidae</taxon>
        <taxon>Sarcoptinae</taxon>
        <taxon>Sarcoptes</taxon>
    </lineage>
</organism>
<dbReference type="GO" id="GO:0005829">
    <property type="term" value="C:cytosol"/>
    <property type="evidence" value="ECO:0007669"/>
    <property type="project" value="TreeGrafter"/>
</dbReference>
<protein>
    <submittedName>
        <fullName evidence="2">Ras-like protein 8</fullName>
    </submittedName>
</protein>
<evidence type="ECO:0000256" key="1">
    <source>
        <dbReference type="SAM" id="MobiDB-lite"/>
    </source>
</evidence>
<dbReference type="Gene3D" id="3.40.50.300">
    <property type="entry name" value="P-loop containing nucleotide triphosphate hydrolases"/>
    <property type="match status" value="1"/>
</dbReference>
<dbReference type="AlphaFoldDB" id="A0A132A5S7"/>
<dbReference type="GO" id="GO:0005634">
    <property type="term" value="C:nucleus"/>
    <property type="evidence" value="ECO:0007669"/>
    <property type="project" value="TreeGrafter"/>
</dbReference>
<dbReference type="PROSITE" id="PS51419">
    <property type="entry name" value="RAB"/>
    <property type="match status" value="1"/>
</dbReference>
<dbReference type="InterPro" id="IPR027417">
    <property type="entry name" value="P-loop_NTPase"/>
</dbReference>
<feature type="region of interest" description="Disordered" evidence="1">
    <location>
        <begin position="472"/>
        <end position="493"/>
    </location>
</feature>
<gene>
    <name evidence="2" type="ORF">QR98_0047230</name>
</gene>